<dbReference type="Proteomes" id="UP000886523">
    <property type="component" value="Unassembled WGS sequence"/>
</dbReference>
<feature type="compositionally biased region" description="Polar residues" evidence="1">
    <location>
        <begin position="81"/>
        <end position="113"/>
    </location>
</feature>
<keyword evidence="3" id="KW-1185">Reference proteome</keyword>
<name>A0A9P6AJC4_9AGAM</name>
<feature type="compositionally biased region" description="Low complexity" evidence="1">
    <location>
        <begin position="1"/>
        <end position="13"/>
    </location>
</feature>
<sequence>MPRTPPRRNPGTGMHDMRPQGTQTNHTPASADCQTKWGPTEQTPLEMKMGPTNDDHPDKTSDKTTHPPKRVCGNFMDPRPHQTNMGEQQPAHQTKPTNGNQKHNTSARQTTHPLWQVPSLRENPHMDEPQVRAATQAQSAHPLNMTIDEIAYHTPAVADVYTRGP</sequence>
<accession>A0A9P6AJC4</accession>
<comment type="caution">
    <text evidence="2">The sequence shown here is derived from an EMBL/GenBank/DDBJ whole genome shotgun (WGS) entry which is preliminary data.</text>
</comment>
<organism evidence="2 3">
    <name type="scientific">Hydnum rufescens UP504</name>
    <dbReference type="NCBI Taxonomy" id="1448309"/>
    <lineage>
        <taxon>Eukaryota</taxon>
        <taxon>Fungi</taxon>
        <taxon>Dikarya</taxon>
        <taxon>Basidiomycota</taxon>
        <taxon>Agaricomycotina</taxon>
        <taxon>Agaricomycetes</taxon>
        <taxon>Cantharellales</taxon>
        <taxon>Hydnaceae</taxon>
        <taxon>Hydnum</taxon>
    </lineage>
</organism>
<gene>
    <name evidence="2" type="ORF">BS47DRAFT_1367016</name>
</gene>
<dbReference type="EMBL" id="MU129095">
    <property type="protein sequence ID" value="KAF9506899.1"/>
    <property type="molecule type" value="Genomic_DNA"/>
</dbReference>
<reference evidence="2" key="1">
    <citation type="journal article" date="2020" name="Nat. Commun.">
        <title>Large-scale genome sequencing of mycorrhizal fungi provides insights into the early evolution of symbiotic traits.</title>
        <authorList>
            <person name="Miyauchi S."/>
            <person name="Kiss E."/>
            <person name="Kuo A."/>
            <person name="Drula E."/>
            <person name="Kohler A."/>
            <person name="Sanchez-Garcia M."/>
            <person name="Morin E."/>
            <person name="Andreopoulos B."/>
            <person name="Barry K.W."/>
            <person name="Bonito G."/>
            <person name="Buee M."/>
            <person name="Carver A."/>
            <person name="Chen C."/>
            <person name="Cichocki N."/>
            <person name="Clum A."/>
            <person name="Culley D."/>
            <person name="Crous P.W."/>
            <person name="Fauchery L."/>
            <person name="Girlanda M."/>
            <person name="Hayes R.D."/>
            <person name="Keri Z."/>
            <person name="LaButti K."/>
            <person name="Lipzen A."/>
            <person name="Lombard V."/>
            <person name="Magnuson J."/>
            <person name="Maillard F."/>
            <person name="Murat C."/>
            <person name="Nolan M."/>
            <person name="Ohm R.A."/>
            <person name="Pangilinan J."/>
            <person name="Pereira M.F."/>
            <person name="Perotto S."/>
            <person name="Peter M."/>
            <person name="Pfister S."/>
            <person name="Riley R."/>
            <person name="Sitrit Y."/>
            <person name="Stielow J.B."/>
            <person name="Szollosi G."/>
            <person name="Zifcakova L."/>
            <person name="Stursova M."/>
            <person name="Spatafora J.W."/>
            <person name="Tedersoo L."/>
            <person name="Vaario L.M."/>
            <person name="Yamada A."/>
            <person name="Yan M."/>
            <person name="Wang P."/>
            <person name="Xu J."/>
            <person name="Bruns T."/>
            <person name="Baldrian P."/>
            <person name="Vilgalys R."/>
            <person name="Dunand C."/>
            <person name="Henrissat B."/>
            <person name="Grigoriev I.V."/>
            <person name="Hibbett D."/>
            <person name="Nagy L.G."/>
            <person name="Martin F.M."/>
        </authorList>
    </citation>
    <scope>NUCLEOTIDE SEQUENCE</scope>
    <source>
        <strain evidence="2">UP504</strain>
    </source>
</reference>
<evidence type="ECO:0000256" key="1">
    <source>
        <dbReference type="SAM" id="MobiDB-lite"/>
    </source>
</evidence>
<protein>
    <submittedName>
        <fullName evidence="2">Uncharacterized protein</fullName>
    </submittedName>
</protein>
<dbReference type="AlphaFoldDB" id="A0A9P6AJC4"/>
<proteinExistence type="predicted"/>
<feature type="compositionally biased region" description="Basic and acidic residues" evidence="1">
    <location>
        <begin position="53"/>
        <end position="65"/>
    </location>
</feature>
<feature type="region of interest" description="Disordered" evidence="1">
    <location>
        <begin position="1"/>
        <end position="114"/>
    </location>
</feature>
<evidence type="ECO:0000313" key="2">
    <source>
        <dbReference type="EMBL" id="KAF9506899.1"/>
    </source>
</evidence>
<evidence type="ECO:0000313" key="3">
    <source>
        <dbReference type="Proteomes" id="UP000886523"/>
    </source>
</evidence>